<dbReference type="InterPro" id="IPR014729">
    <property type="entry name" value="Rossmann-like_a/b/a_fold"/>
</dbReference>
<gene>
    <name evidence="4" type="ORF">EV187_3526</name>
</gene>
<keyword evidence="5" id="KW-1185">Reference proteome</keyword>
<evidence type="ECO:0000256" key="1">
    <source>
        <dbReference type="ARBA" id="ARBA00008791"/>
    </source>
</evidence>
<dbReference type="RefSeq" id="WP_207221882.1">
    <property type="nucleotide sequence ID" value="NZ_SGWY01000004.1"/>
</dbReference>
<dbReference type="EMBL" id="SGWY01000004">
    <property type="protein sequence ID" value="RZS63617.1"/>
    <property type="molecule type" value="Genomic_DNA"/>
</dbReference>
<sequence>MPESLRDPHPPDPHPEPEPGPPAMIVGVDGSNSSIAALRYAAGLAPRLDLHVRALAVWNYPSFVYGGYYPELDWTPEDDAERIVRRTAEEVFGEVTPEWFATRTRRGRPAEALIDESTHAEMIVVGSRGHGGFAGLLLGSVSAAVAEHAHCPVLVVHGR</sequence>
<accession>A0A4Q7M8U9</accession>
<dbReference type="PANTHER" id="PTHR46268:SF6">
    <property type="entry name" value="UNIVERSAL STRESS PROTEIN UP12"/>
    <property type="match status" value="1"/>
</dbReference>
<dbReference type="Proteomes" id="UP000293289">
    <property type="component" value="Unassembled WGS sequence"/>
</dbReference>
<dbReference type="InterPro" id="IPR006015">
    <property type="entry name" value="Universal_stress_UspA"/>
</dbReference>
<comment type="caution">
    <text evidence="4">The sequence shown here is derived from an EMBL/GenBank/DDBJ whole genome shotgun (WGS) entry which is preliminary data.</text>
</comment>
<dbReference type="Pfam" id="PF00582">
    <property type="entry name" value="Usp"/>
    <property type="match status" value="1"/>
</dbReference>
<dbReference type="InterPro" id="IPR006016">
    <property type="entry name" value="UspA"/>
</dbReference>
<evidence type="ECO:0000313" key="4">
    <source>
        <dbReference type="EMBL" id="RZS63617.1"/>
    </source>
</evidence>
<feature type="region of interest" description="Disordered" evidence="2">
    <location>
        <begin position="1"/>
        <end position="22"/>
    </location>
</feature>
<organism evidence="4 5">
    <name type="scientific">Agromyces ramosus</name>
    <dbReference type="NCBI Taxonomy" id="33879"/>
    <lineage>
        <taxon>Bacteria</taxon>
        <taxon>Bacillati</taxon>
        <taxon>Actinomycetota</taxon>
        <taxon>Actinomycetes</taxon>
        <taxon>Micrococcales</taxon>
        <taxon>Microbacteriaceae</taxon>
        <taxon>Agromyces</taxon>
    </lineage>
</organism>
<evidence type="ECO:0000259" key="3">
    <source>
        <dbReference type="Pfam" id="PF00582"/>
    </source>
</evidence>
<reference evidence="4 5" key="1">
    <citation type="submission" date="2019-02" db="EMBL/GenBank/DDBJ databases">
        <title>Genomic Encyclopedia of Type Strains, Phase IV (KMG-IV): sequencing the most valuable type-strain genomes for metagenomic binning, comparative biology and taxonomic classification.</title>
        <authorList>
            <person name="Goeker M."/>
        </authorList>
    </citation>
    <scope>NUCLEOTIDE SEQUENCE [LARGE SCALE GENOMIC DNA]</scope>
    <source>
        <strain evidence="4 5">DSM 43045</strain>
    </source>
</reference>
<evidence type="ECO:0000313" key="5">
    <source>
        <dbReference type="Proteomes" id="UP000293289"/>
    </source>
</evidence>
<dbReference type="Gene3D" id="3.40.50.620">
    <property type="entry name" value="HUPs"/>
    <property type="match status" value="1"/>
</dbReference>
<comment type="similarity">
    <text evidence="1">Belongs to the universal stress protein A family.</text>
</comment>
<dbReference type="PRINTS" id="PR01438">
    <property type="entry name" value="UNVRSLSTRESS"/>
</dbReference>
<feature type="domain" description="UspA" evidence="3">
    <location>
        <begin position="24"/>
        <end position="157"/>
    </location>
</feature>
<feature type="compositionally biased region" description="Basic and acidic residues" evidence="2">
    <location>
        <begin position="1"/>
        <end position="17"/>
    </location>
</feature>
<dbReference type="SUPFAM" id="SSF52402">
    <property type="entry name" value="Adenine nucleotide alpha hydrolases-like"/>
    <property type="match status" value="1"/>
</dbReference>
<dbReference type="PANTHER" id="PTHR46268">
    <property type="entry name" value="STRESS RESPONSE PROTEIN NHAX"/>
    <property type="match status" value="1"/>
</dbReference>
<proteinExistence type="inferred from homology"/>
<name>A0A4Q7M8U9_9MICO</name>
<dbReference type="AlphaFoldDB" id="A0A4Q7M8U9"/>
<protein>
    <submittedName>
        <fullName evidence="4">Nucleotide-binding universal stress UspA family protein</fullName>
    </submittedName>
</protein>
<evidence type="ECO:0000256" key="2">
    <source>
        <dbReference type="SAM" id="MobiDB-lite"/>
    </source>
</evidence>